<dbReference type="AlphaFoldDB" id="A0AB34PX56"/>
<dbReference type="EMBL" id="AJIX01000009">
    <property type="protein sequence ID" value="KGR16486.1"/>
    <property type="molecule type" value="Genomic_DNA"/>
</dbReference>
<reference evidence="1 2" key="1">
    <citation type="submission" date="2013-12" db="EMBL/GenBank/DDBJ databases">
        <title>The Genome Sequence of Candida albicans P78048.</title>
        <authorList>
            <consortium name="The Broad Institute Genome Sequencing Platform"/>
            <consortium name="The Broad Institute Genome Sequencing Center for Infectious Disease"/>
            <person name="Cuomo C."/>
            <person name="Bennett R."/>
            <person name="Hirakawa M."/>
            <person name="Noverr M."/>
            <person name="Mitchell A."/>
            <person name="Young S.K."/>
            <person name="Zeng Q."/>
            <person name="Gargeya S."/>
            <person name="Fitzgerald M."/>
            <person name="Abouelleil A."/>
            <person name="Alvarado L."/>
            <person name="Berlin A.M."/>
            <person name="Chapman S.B."/>
            <person name="Dewar J."/>
            <person name="Goldberg J."/>
            <person name="Griggs A."/>
            <person name="Gujja S."/>
            <person name="Hansen M."/>
            <person name="Howarth C."/>
            <person name="Imamovic A."/>
            <person name="Larimer J."/>
            <person name="McCowan C."/>
            <person name="Murphy C."/>
            <person name="Pearson M."/>
            <person name="Priest M."/>
            <person name="Roberts A."/>
            <person name="Saif S."/>
            <person name="Shea T."/>
            <person name="Sykes S."/>
            <person name="Wortman J."/>
            <person name="Nusbaum C."/>
            <person name="Birren B."/>
        </authorList>
    </citation>
    <scope>NUCLEOTIDE SEQUENCE [LARGE SCALE GENOMIC DNA]</scope>
    <source>
        <strain evidence="1 2">P78048</strain>
    </source>
</reference>
<dbReference type="Proteomes" id="UP000030161">
    <property type="component" value="Unassembled WGS sequence"/>
</dbReference>
<gene>
    <name evidence="1" type="ORF">MG3_01214</name>
</gene>
<comment type="caution">
    <text evidence="1">The sequence shown here is derived from an EMBL/GenBank/DDBJ whole genome shotgun (WGS) entry which is preliminary data.</text>
</comment>
<organism evidence="1 2">
    <name type="scientific">Candida albicans P78048</name>
    <dbReference type="NCBI Taxonomy" id="1094989"/>
    <lineage>
        <taxon>Eukaryota</taxon>
        <taxon>Fungi</taxon>
        <taxon>Dikarya</taxon>
        <taxon>Ascomycota</taxon>
        <taxon>Saccharomycotina</taxon>
        <taxon>Pichiomycetes</taxon>
        <taxon>Debaryomycetaceae</taxon>
        <taxon>Candida/Lodderomyces clade</taxon>
        <taxon>Candida</taxon>
    </lineage>
</organism>
<proteinExistence type="predicted"/>
<evidence type="ECO:0000313" key="2">
    <source>
        <dbReference type="Proteomes" id="UP000030161"/>
    </source>
</evidence>
<sequence length="141" mass="16901">MKLYIKCFAIFFYFLIGNLAVNTPTISEFFIEPTTLVYFTRFFKLVYWLHLKQERILTFSFHSSFFKIVPHPLKLSTSRSSKYKRNMPLKKKRGNINFVFTSMSLSSSNSIVKEKDVYYQTKYCFSAYIISRVHIFLFFQI</sequence>
<accession>A0AB34PX56</accession>
<name>A0AB34PX56_CANAX</name>
<evidence type="ECO:0000313" key="1">
    <source>
        <dbReference type="EMBL" id="KGR16486.1"/>
    </source>
</evidence>
<protein>
    <submittedName>
        <fullName evidence="1">Uncharacterized protein</fullName>
    </submittedName>
</protein>